<evidence type="ECO:0000256" key="2">
    <source>
        <dbReference type="ARBA" id="ARBA00022801"/>
    </source>
</evidence>
<dbReference type="CDD" id="cd03443">
    <property type="entry name" value="PaaI_thioesterase"/>
    <property type="match status" value="1"/>
</dbReference>
<dbReference type="AlphaFoldDB" id="A0A067QD14"/>
<dbReference type="InterPro" id="IPR039298">
    <property type="entry name" value="ACOT13"/>
</dbReference>
<dbReference type="OrthoDB" id="2831072at2759"/>
<evidence type="ECO:0000259" key="3">
    <source>
        <dbReference type="Pfam" id="PF03061"/>
    </source>
</evidence>
<dbReference type="Proteomes" id="UP000027265">
    <property type="component" value="Unassembled WGS sequence"/>
</dbReference>
<dbReference type="PANTHER" id="PTHR21660">
    <property type="entry name" value="THIOESTERASE SUPERFAMILY MEMBER-RELATED"/>
    <property type="match status" value="1"/>
</dbReference>
<dbReference type="HOGENOM" id="CLU_085799_2_0_1"/>
<dbReference type="SUPFAM" id="SSF54637">
    <property type="entry name" value="Thioesterase/thiol ester dehydrase-isomerase"/>
    <property type="match status" value="1"/>
</dbReference>
<dbReference type="PANTHER" id="PTHR21660:SF1">
    <property type="entry name" value="ACYL-COENZYME A THIOESTERASE 13"/>
    <property type="match status" value="1"/>
</dbReference>
<dbReference type="Gene3D" id="3.10.129.10">
    <property type="entry name" value="Hotdog Thioesterase"/>
    <property type="match status" value="1"/>
</dbReference>
<evidence type="ECO:0000313" key="4">
    <source>
        <dbReference type="EMBL" id="KDQ64055.1"/>
    </source>
</evidence>
<evidence type="ECO:0000313" key="5">
    <source>
        <dbReference type="Proteomes" id="UP000027265"/>
    </source>
</evidence>
<sequence length="185" mass="19825">MSTSPTSPDLEQASKIPGSASPEVKLLTSEWLTFISGSQTSFASSIANRLVLTAVDIRKKEEEQGREECRVVCEIGVAPDMLNGAGSIHGGCSAFLVDTCSSLPIAGLRKHKNNLVNMAVSQSINMVYHSPATEGDHLRIVSTTITVGARVMSSRCEIWNQTHHRLVASGVHIKMEPSAPPTSKL</sequence>
<dbReference type="Pfam" id="PF03061">
    <property type="entry name" value="4HBT"/>
    <property type="match status" value="1"/>
</dbReference>
<dbReference type="InterPro" id="IPR006683">
    <property type="entry name" value="Thioestr_dom"/>
</dbReference>
<organism evidence="4 5">
    <name type="scientific">Jaapia argillacea MUCL 33604</name>
    <dbReference type="NCBI Taxonomy" id="933084"/>
    <lineage>
        <taxon>Eukaryota</taxon>
        <taxon>Fungi</taxon>
        <taxon>Dikarya</taxon>
        <taxon>Basidiomycota</taxon>
        <taxon>Agaricomycotina</taxon>
        <taxon>Agaricomycetes</taxon>
        <taxon>Agaricomycetidae</taxon>
        <taxon>Jaapiales</taxon>
        <taxon>Jaapiaceae</taxon>
        <taxon>Jaapia</taxon>
    </lineage>
</organism>
<comment type="similarity">
    <text evidence="1">Belongs to the thioesterase PaaI family.</text>
</comment>
<dbReference type="InParanoid" id="A0A067QD14"/>
<keyword evidence="5" id="KW-1185">Reference proteome</keyword>
<protein>
    <recommendedName>
        <fullName evidence="3">Thioesterase domain-containing protein</fullName>
    </recommendedName>
</protein>
<dbReference type="InterPro" id="IPR029069">
    <property type="entry name" value="HotDog_dom_sf"/>
</dbReference>
<reference evidence="5" key="1">
    <citation type="journal article" date="2014" name="Proc. Natl. Acad. Sci. U.S.A.">
        <title>Extensive sampling of basidiomycete genomes demonstrates inadequacy of the white-rot/brown-rot paradigm for wood decay fungi.</title>
        <authorList>
            <person name="Riley R."/>
            <person name="Salamov A.A."/>
            <person name="Brown D.W."/>
            <person name="Nagy L.G."/>
            <person name="Floudas D."/>
            <person name="Held B.W."/>
            <person name="Levasseur A."/>
            <person name="Lombard V."/>
            <person name="Morin E."/>
            <person name="Otillar R."/>
            <person name="Lindquist E.A."/>
            <person name="Sun H."/>
            <person name="LaButti K.M."/>
            <person name="Schmutz J."/>
            <person name="Jabbour D."/>
            <person name="Luo H."/>
            <person name="Baker S.E."/>
            <person name="Pisabarro A.G."/>
            <person name="Walton J.D."/>
            <person name="Blanchette R.A."/>
            <person name="Henrissat B."/>
            <person name="Martin F."/>
            <person name="Cullen D."/>
            <person name="Hibbett D.S."/>
            <person name="Grigoriev I.V."/>
        </authorList>
    </citation>
    <scope>NUCLEOTIDE SEQUENCE [LARGE SCALE GENOMIC DNA]</scope>
    <source>
        <strain evidence="5">MUCL 33604</strain>
    </source>
</reference>
<dbReference type="GO" id="GO:0047617">
    <property type="term" value="F:fatty acyl-CoA hydrolase activity"/>
    <property type="evidence" value="ECO:0007669"/>
    <property type="project" value="InterPro"/>
</dbReference>
<evidence type="ECO:0000256" key="1">
    <source>
        <dbReference type="ARBA" id="ARBA00008324"/>
    </source>
</evidence>
<dbReference type="EMBL" id="KL197709">
    <property type="protein sequence ID" value="KDQ64055.1"/>
    <property type="molecule type" value="Genomic_DNA"/>
</dbReference>
<proteinExistence type="inferred from homology"/>
<gene>
    <name evidence="4" type="ORF">JAAARDRAFT_144471</name>
</gene>
<keyword evidence="2" id="KW-0378">Hydrolase</keyword>
<accession>A0A067QD14</accession>
<name>A0A067QD14_9AGAM</name>
<dbReference type="NCBIfam" id="TIGR00369">
    <property type="entry name" value="unchar_dom_1"/>
    <property type="match status" value="1"/>
</dbReference>
<dbReference type="STRING" id="933084.A0A067QD14"/>
<feature type="domain" description="Thioesterase" evidence="3">
    <location>
        <begin position="86"/>
        <end position="164"/>
    </location>
</feature>
<dbReference type="InterPro" id="IPR003736">
    <property type="entry name" value="PAAI_dom"/>
</dbReference>